<accession>A0A162SHG2</accession>
<dbReference type="AlphaFoldDB" id="A0A162SHG2"/>
<feature type="domain" description="DNA/RNA-binding" evidence="3">
    <location>
        <begin position="198"/>
        <end position="360"/>
    </location>
</feature>
<dbReference type="InterPro" id="IPR002716">
    <property type="entry name" value="PIN_dom"/>
</dbReference>
<comment type="caution">
    <text evidence="5">The sequence shown here is derived from an EMBL/GenBank/DDBJ whole genome shotgun (WGS) entry which is preliminary data.</text>
</comment>
<dbReference type="Gene3D" id="1.25.40.10">
    <property type="entry name" value="Tetratricopeptide repeat domain"/>
    <property type="match status" value="1"/>
</dbReference>
<protein>
    <submittedName>
        <fullName evidence="5">Protein SMG5</fullName>
    </submittedName>
</protein>
<evidence type="ECO:0000256" key="1">
    <source>
        <dbReference type="ARBA" id="ARBA00023161"/>
    </source>
</evidence>
<dbReference type="STRING" id="35525.A0A162SHG2"/>
<feature type="region of interest" description="Disordered" evidence="2">
    <location>
        <begin position="388"/>
        <end position="445"/>
    </location>
</feature>
<dbReference type="EMBL" id="LRGB01000024">
    <property type="protein sequence ID" value="KZS21301.1"/>
    <property type="molecule type" value="Genomic_DNA"/>
</dbReference>
<sequence length="807" mass="92166">MADKNLNLKARVPSSTSNDTIKKLIYSASILVKQLDSAVVKAKACRDLFTPEVIELRSQLSYLCVKSMGADPLQCRRRAEELLWKKCYYDVITSAKINGKKSPLSSMEKLFIGNHIEAGIVKFTELMQDVWRRLEDMDPSLKLQLNVLPLLEVKYQNYELSKETREDLMESAQKILVWLGDLSRYRNDLEISNSVITSERFYHQAILFNSNTGLPYNQLGTLTSHDPSRGFESIFYYTRSMKASKKFPGAEPNLKALLARLVTNEDKLISAFSQLFPKLVFVVKEDTTFEVSQLCQVTLGEIQKRLGSSENGSCNQLMDLASSVMMCTLTPTFATNNSQTAAIAFCCSLFAHVLNRVQEIFHMTSRDASYANGNQAHELKYLDPNAKEEMVDELSDEEEEESKRAKLRRRKVASGSSDQEFSEEELFLDSNSEQESEDDEVLSDSGFHSAEAKVEPLLEIPHEATRILPIFKLLTDWFRVNVEIVQVSNQTIRKIWSTLADILNVFKRCQREIVTHHGTVPLEEDWKFYGVNSMSLVHAQIDFESPPAPSDVLILNSIRIERILQFGNWLASQDNEKGFQVVNGIYTCPAEAVGDKSEGSGAKADLVMRNMAHLWLKSEVQELERRLSPQQKRKKKTSFDFSGLSYVYLVPDVSALSNFTYLIKQVIKSQKLIIVVPDIVISEMDQLKRESAPVRECIRWLESCFRTGNRFIRAQRQNEHQVIPLLTYPKRKDKAHWTLFQILECCHYLDTNQRNVYKTSQNSPIVLFLTGDPVGETEQQTRAICNSIGVEYKFADSLMRKSKTKKR</sequence>
<evidence type="ECO:0000259" key="3">
    <source>
        <dbReference type="Pfam" id="PF10373"/>
    </source>
</evidence>
<reference evidence="5 6" key="1">
    <citation type="submission" date="2016-03" db="EMBL/GenBank/DDBJ databases">
        <title>EvidentialGene: Evidence-directed Construction of Genes on Genomes.</title>
        <authorList>
            <person name="Gilbert D.G."/>
            <person name="Choi J.-H."/>
            <person name="Mockaitis K."/>
            <person name="Colbourne J."/>
            <person name="Pfrender M."/>
        </authorList>
    </citation>
    <scope>NUCLEOTIDE SEQUENCE [LARGE SCALE GENOMIC DNA]</scope>
    <source>
        <strain evidence="5 6">Xinb3</strain>
        <tissue evidence="5">Complete organism</tissue>
    </source>
</reference>
<dbReference type="GO" id="GO:0000184">
    <property type="term" value="P:nuclear-transcribed mRNA catabolic process, nonsense-mediated decay"/>
    <property type="evidence" value="ECO:0007669"/>
    <property type="project" value="UniProtKB-KW"/>
</dbReference>
<keyword evidence="6" id="KW-1185">Reference proteome</keyword>
<dbReference type="Gene3D" id="3.40.50.1010">
    <property type="entry name" value="5'-nuclease"/>
    <property type="match status" value="1"/>
</dbReference>
<feature type="domain" description="PIN" evidence="4">
    <location>
        <begin position="654"/>
        <end position="766"/>
    </location>
</feature>
<keyword evidence="1" id="KW-0866">Nonsense-mediated mRNA decay</keyword>
<dbReference type="Pfam" id="PF10373">
    <property type="entry name" value="EST1_DNA_bind"/>
    <property type="match status" value="1"/>
</dbReference>
<dbReference type="PANTHER" id="PTHR15696:SF7">
    <property type="entry name" value="NONSENSE-MEDIATED MRNA DECAY FACTOR"/>
    <property type="match status" value="1"/>
</dbReference>
<dbReference type="InterPro" id="IPR018834">
    <property type="entry name" value="DNA/RNA-bd_Est1-type"/>
</dbReference>
<evidence type="ECO:0000259" key="4">
    <source>
        <dbReference type="Pfam" id="PF13638"/>
    </source>
</evidence>
<gene>
    <name evidence="5" type="ORF">APZ42_011196</name>
</gene>
<name>A0A162SHG2_9CRUS</name>
<evidence type="ECO:0000313" key="6">
    <source>
        <dbReference type="Proteomes" id="UP000076858"/>
    </source>
</evidence>
<dbReference type="SUPFAM" id="SSF48452">
    <property type="entry name" value="TPR-like"/>
    <property type="match status" value="1"/>
</dbReference>
<dbReference type="GO" id="GO:0005697">
    <property type="term" value="C:telomerase holoenzyme complex"/>
    <property type="evidence" value="ECO:0007669"/>
    <property type="project" value="TreeGrafter"/>
</dbReference>
<evidence type="ECO:0000313" key="5">
    <source>
        <dbReference type="EMBL" id="KZS21301.1"/>
    </source>
</evidence>
<dbReference type="GO" id="GO:0042162">
    <property type="term" value="F:telomeric DNA binding"/>
    <property type="evidence" value="ECO:0007669"/>
    <property type="project" value="TreeGrafter"/>
</dbReference>
<evidence type="ECO:0000256" key="2">
    <source>
        <dbReference type="SAM" id="MobiDB-lite"/>
    </source>
</evidence>
<proteinExistence type="predicted"/>
<dbReference type="FunFam" id="3.40.50.1010:FF:000033">
    <property type="entry name" value="Blast:Protein SMG5"/>
    <property type="match status" value="1"/>
</dbReference>
<dbReference type="Pfam" id="PF13638">
    <property type="entry name" value="PIN_4"/>
    <property type="match status" value="1"/>
</dbReference>
<feature type="compositionally biased region" description="Acidic residues" evidence="2">
    <location>
        <begin position="420"/>
        <end position="442"/>
    </location>
</feature>
<dbReference type="GO" id="GO:0070034">
    <property type="term" value="F:telomerase RNA binding"/>
    <property type="evidence" value="ECO:0007669"/>
    <property type="project" value="TreeGrafter"/>
</dbReference>
<dbReference type="CDD" id="cd09884">
    <property type="entry name" value="PIN_Smg5-like"/>
    <property type="match status" value="1"/>
</dbReference>
<dbReference type="PANTHER" id="PTHR15696">
    <property type="entry name" value="SMG-7 SUPPRESSOR WITH MORPHOLOGICAL EFFECT ON GENITALIA PROTEIN 7"/>
    <property type="match status" value="1"/>
</dbReference>
<dbReference type="Proteomes" id="UP000076858">
    <property type="component" value="Unassembled WGS sequence"/>
</dbReference>
<dbReference type="InterPro" id="IPR045153">
    <property type="entry name" value="Est1/Ebs1-like"/>
</dbReference>
<dbReference type="OrthoDB" id="5920073at2759"/>
<organism evidence="5 6">
    <name type="scientific">Daphnia magna</name>
    <dbReference type="NCBI Taxonomy" id="35525"/>
    <lineage>
        <taxon>Eukaryota</taxon>
        <taxon>Metazoa</taxon>
        <taxon>Ecdysozoa</taxon>
        <taxon>Arthropoda</taxon>
        <taxon>Crustacea</taxon>
        <taxon>Branchiopoda</taxon>
        <taxon>Diplostraca</taxon>
        <taxon>Cladocera</taxon>
        <taxon>Anomopoda</taxon>
        <taxon>Daphniidae</taxon>
        <taxon>Daphnia</taxon>
    </lineage>
</organism>
<dbReference type="InterPro" id="IPR011990">
    <property type="entry name" value="TPR-like_helical_dom_sf"/>
</dbReference>
<feature type="compositionally biased region" description="Acidic residues" evidence="2">
    <location>
        <begin position="390"/>
        <end position="400"/>
    </location>
</feature>